<dbReference type="Proteomes" id="UP000767947">
    <property type="component" value="Unassembled WGS sequence"/>
</dbReference>
<protein>
    <recommendedName>
        <fullName evidence="3">Probable endolytic peptidoglycan transglycosylase RlpA</fullName>
        <ecNumber evidence="3">4.2.2.-</ecNumber>
    </recommendedName>
</protein>
<dbReference type="CDD" id="cd22268">
    <property type="entry name" value="DPBB_RlpA-like"/>
    <property type="match status" value="1"/>
</dbReference>
<dbReference type="Gene3D" id="2.40.40.10">
    <property type="entry name" value="RlpA-like domain"/>
    <property type="match status" value="1"/>
</dbReference>
<feature type="domain" description="RlpA-like protein double-psi beta-barrel" evidence="6">
    <location>
        <begin position="92"/>
        <end position="179"/>
    </location>
</feature>
<dbReference type="PANTHER" id="PTHR34183">
    <property type="entry name" value="ENDOLYTIC PEPTIDOGLYCAN TRANSGLYCOSYLASE RLPA"/>
    <property type="match status" value="1"/>
</dbReference>
<keyword evidence="1 3" id="KW-0456">Lyase</keyword>
<dbReference type="InterPro" id="IPR036908">
    <property type="entry name" value="RlpA-like_sf"/>
</dbReference>
<dbReference type="SUPFAM" id="SSF50685">
    <property type="entry name" value="Barwin-like endoglucanases"/>
    <property type="match status" value="1"/>
</dbReference>
<dbReference type="Pfam" id="PF03330">
    <property type="entry name" value="DPBB_1"/>
    <property type="match status" value="1"/>
</dbReference>
<evidence type="ECO:0000256" key="3">
    <source>
        <dbReference type="HAMAP-Rule" id="MF_02071"/>
    </source>
</evidence>
<dbReference type="RefSeq" id="WP_169523346.1">
    <property type="nucleotide sequence ID" value="NZ_JAAMPT010000203.1"/>
</dbReference>
<proteinExistence type="inferred from homology"/>
<dbReference type="InterPro" id="IPR034718">
    <property type="entry name" value="RlpA"/>
</dbReference>
<comment type="function">
    <text evidence="3">Lytic transglycosylase with a strong preference for naked glycan strands that lack stem peptides.</text>
</comment>
<keyword evidence="8" id="KW-1185">Reference proteome</keyword>
<dbReference type="HAMAP" id="MF_02071">
    <property type="entry name" value="RlpA"/>
    <property type="match status" value="1"/>
</dbReference>
<evidence type="ECO:0000256" key="2">
    <source>
        <dbReference type="ARBA" id="ARBA00023316"/>
    </source>
</evidence>
<evidence type="ECO:0000313" key="7">
    <source>
        <dbReference type="EMBL" id="NMH24764.1"/>
    </source>
</evidence>
<evidence type="ECO:0000313" key="8">
    <source>
        <dbReference type="Proteomes" id="UP000767947"/>
    </source>
</evidence>
<dbReference type="PANTHER" id="PTHR34183:SF8">
    <property type="entry name" value="ENDOLYTIC PEPTIDOGLYCAN TRANSGLYCOSYLASE RLPA-RELATED"/>
    <property type="match status" value="1"/>
</dbReference>
<dbReference type="EMBL" id="JAAMPT010000203">
    <property type="protein sequence ID" value="NMH24764.1"/>
    <property type="molecule type" value="Genomic_DNA"/>
</dbReference>
<gene>
    <name evidence="3" type="primary">rlpA</name>
    <name evidence="7" type="ORF">G6042_05725</name>
</gene>
<evidence type="ECO:0000259" key="6">
    <source>
        <dbReference type="Pfam" id="PF03330"/>
    </source>
</evidence>
<feature type="region of interest" description="Disordered" evidence="5">
    <location>
        <begin position="23"/>
        <end position="47"/>
    </location>
</feature>
<organism evidence="7 8">
    <name type="scientific">Flavobacterium solisilvae</name>
    <dbReference type="NCBI Taxonomy" id="1852019"/>
    <lineage>
        <taxon>Bacteria</taxon>
        <taxon>Pseudomonadati</taxon>
        <taxon>Bacteroidota</taxon>
        <taxon>Flavobacteriia</taxon>
        <taxon>Flavobacteriales</taxon>
        <taxon>Flavobacteriaceae</taxon>
        <taxon>Flavobacterium</taxon>
    </lineage>
</organism>
<evidence type="ECO:0000256" key="1">
    <source>
        <dbReference type="ARBA" id="ARBA00023239"/>
    </source>
</evidence>
<sequence length="187" mass="21165">MTQKILIVLLSCLSVLTISGQEKKAQQKEKSKEKTTKTTDVKENKENKDQVKVVASTKVDTSKIKIKNIVQEIDTTSNILLDANFKLLKKKAHASYYHHKFHGRRTASGKKFDNNAYTAAHKKLPFGTKVKVTNEINGKFVIVEITDRGPFSKAREIDLTRRAFMEIADNKKSGVVFVTLEVVEEKK</sequence>
<dbReference type="EC" id="4.2.2.-" evidence="3"/>
<comment type="caution">
    <text evidence="7">The sequence shown here is derived from an EMBL/GenBank/DDBJ whole genome shotgun (WGS) entry which is preliminary data.</text>
</comment>
<dbReference type="NCBIfam" id="TIGR00413">
    <property type="entry name" value="rlpA"/>
    <property type="match status" value="1"/>
</dbReference>
<evidence type="ECO:0000256" key="5">
    <source>
        <dbReference type="SAM" id="MobiDB-lite"/>
    </source>
</evidence>
<accession>A0ABX1QUA1</accession>
<evidence type="ECO:0000256" key="4">
    <source>
        <dbReference type="RuleBase" id="RU003495"/>
    </source>
</evidence>
<dbReference type="InterPro" id="IPR012997">
    <property type="entry name" value="RplA"/>
</dbReference>
<comment type="similarity">
    <text evidence="3 4">Belongs to the RlpA family.</text>
</comment>
<name>A0ABX1QUA1_9FLAO</name>
<dbReference type="InterPro" id="IPR009009">
    <property type="entry name" value="RlpA-like_DPBB"/>
</dbReference>
<reference evidence="7 8" key="1">
    <citation type="submission" date="2020-02" db="EMBL/GenBank/DDBJ databases">
        <title>Flavobacterium sp. genome.</title>
        <authorList>
            <person name="Jung H.S."/>
            <person name="Baek J.H."/>
            <person name="Jeon C.O."/>
        </authorList>
    </citation>
    <scope>NUCLEOTIDE SEQUENCE [LARGE SCALE GENOMIC DNA]</scope>
    <source>
        <strain evidence="7 8">SE-s27</strain>
    </source>
</reference>
<keyword evidence="2 3" id="KW-0961">Cell wall biogenesis/degradation</keyword>